<evidence type="ECO:0000256" key="1">
    <source>
        <dbReference type="ARBA" id="ARBA00004651"/>
    </source>
</evidence>
<dbReference type="PANTHER" id="PTHR30353:SF0">
    <property type="entry name" value="TRANSMEMBRANE PROTEIN"/>
    <property type="match status" value="1"/>
</dbReference>
<evidence type="ECO:0000256" key="6">
    <source>
        <dbReference type="ARBA" id="ARBA00023136"/>
    </source>
</evidence>
<dbReference type="PANTHER" id="PTHR30353">
    <property type="entry name" value="INNER MEMBRANE PROTEIN DEDA-RELATED"/>
    <property type="match status" value="1"/>
</dbReference>
<organism evidence="10 11">
    <name type="scientific">Streptomyces luomodiensis</name>
    <dbReference type="NCBI Taxonomy" id="3026192"/>
    <lineage>
        <taxon>Bacteria</taxon>
        <taxon>Bacillati</taxon>
        <taxon>Actinomycetota</taxon>
        <taxon>Actinomycetes</taxon>
        <taxon>Kitasatosporales</taxon>
        <taxon>Streptomycetaceae</taxon>
        <taxon>Streptomyces</taxon>
    </lineage>
</organism>
<dbReference type="Pfam" id="PF09335">
    <property type="entry name" value="VTT_dom"/>
    <property type="match status" value="1"/>
</dbReference>
<keyword evidence="6 7" id="KW-0472">Membrane</keyword>
<proteinExistence type="inferred from homology"/>
<feature type="transmembrane region" description="Helical" evidence="7">
    <location>
        <begin position="148"/>
        <end position="170"/>
    </location>
</feature>
<dbReference type="RefSeq" id="WP_268972958.1">
    <property type="nucleotide sequence ID" value="NZ_CP117522.1"/>
</dbReference>
<keyword evidence="4 7" id="KW-0812">Transmembrane</keyword>
<dbReference type="InterPro" id="IPR032816">
    <property type="entry name" value="VTT_dom"/>
</dbReference>
<dbReference type="InterPro" id="IPR032818">
    <property type="entry name" value="DedA-like"/>
</dbReference>
<gene>
    <name evidence="10" type="ORF">PS467_19805</name>
</gene>
<feature type="region of interest" description="Disordered" evidence="8">
    <location>
        <begin position="208"/>
        <end position="236"/>
    </location>
</feature>
<feature type="transmembrane region" description="Helical" evidence="7">
    <location>
        <begin position="182"/>
        <end position="200"/>
    </location>
</feature>
<evidence type="ECO:0000313" key="11">
    <source>
        <dbReference type="Proteomes" id="UP001305606"/>
    </source>
</evidence>
<sequence>MNTLALGPQWLDPDYLIETFGLLGVLAIVFAESGLLIGFFLPGDSLLFTTGLLVTTDVIKQELWLVCVAVAVAAILGDQAGYLFGRKVGPTLFRRPDSKLFKQENVEKAHEFFEKHGPKSLILARFVPIVRTFTPIIAGVSRMNYRSFIIFNVIGGVLWGTGVTLLGSALGKIDFVHQHIEMMLIAIVLLSVIPIVIEYLRARGKAKKEGAAGPAEPQGPTPGAPSQGPRGRHAKR</sequence>
<evidence type="ECO:0000256" key="2">
    <source>
        <dbReference type="ARBA" id="ARBA00010792"/>
    </source>
</evidence>
<dbReference type="Proteomes" id="UP001305606">
    <property type="component" value="Chromosome"/>
</dbReference>
<evidence type="ECO:0000313" key="10">
    <source>
        <dbReference type="EMBL" id="WNE97415.1"/>
    </source>
</evidence>
<keyword evidence="3 7" id="KW-1003">Cell membrane</keyword>
<evidence type="ECO:0000256" key="4">
    <source>
        <dbReference type="ARBA" id="ARBA00022692"/>
    </source>
</evidence>
<dbReference type="EMBL" id="CP117522">
    <property type="protein sequence ID" value="WNE97415.1"/>
    <property type="molecule type" value="Genomic_DNA"/>
</dbReference>
<evidence type="ECO:0000256" key="7">
    <source>
        <dbReference type="RuleBase" id="RU367016"/>
    </source>
</evidence>
<name>A0ABY9UXW3_9ACTN</name>
<comment type="subcellular location">
    <subcellularLocation>
        <location evidence="1 7">Cell membrane</location>
        <topology evidence="1 7">Multi-pass membrane protein</topology>
    </subcellularLocation>
</comment>
<evidence type="ECO:0000256" key="5">
    <source>
        <dbReference type="ARBA" id="ARBA00022989"/>
    </source>
</evidence>
<evidence type="ECO:0000256" key="8">
    <source>
        <dbReference type="SAM" id="MobiDB-lite"/>
    </source>
</evidence>
<accession>A0ABY9UXW3</accession>
<evidence type="ECO:0000259" key="9">
    <source>
        <dbReference type="Pfam" id="PF09335"/>
    </source>
</evidence>
<keyword evidence="11" id="KW-1185">Reference proteome</keyword>
<keyword evidence="5 7" id="KW-1133">Transmembrane helix</keyword>
<feature type="domain" description="VTT" evidence="9">
    <location>
        <begin position="41"/>
        <end position="168"/>
    </location>
</feature>
<feature type="transmembrane region" description="Helical" evidence="7">
    <location>
        <begin position="63"/>
        <end position="85"/>
    </location>
</feature>
<evidence type="ECO:0000256" key="3">
    <source>
        <dbReference type="ARBA" id="ARBA00022475"/>
    </source>
</evidence>
<comment type="similarity">
    <text evidence="2 7">Belongs to the DedA family.</text>
</comment>
<feature type="transmembrane region" description="Helical" evidence="7">
    <location>
        <begin position="20"/>
        <end position="43"/>
    </location>
</feature>
<protein>
    <submittedName>
        <fullName evidence="10">VTT domain-containing protein</fullName>
    </submittedName>
</protein>
<reference evidence="10 11" key="1">
    <citation type="submission" date="2023-02" db="EMBL/GenBank/DDBJ databases">
        <title>Streptomyces sp. SCA4-21 with antifungal activity against Fusarium oxysporum f. sp. cubense, Streptomyces sp. SCA2-17 with antifungal activity against Fusarium oxysporum f. sp. cubense.</title>
        <authorList>
            <person name="Qi D."/>
        </authorList>
    </citation>
    <scope>NUCLEOTIDE SEQUENCE [LARGE SCALE GENOMIC DNA]</scope>
    <source>
        <strain evidence="10 11">SCA4-21</strain>
    </source>
</reference>